<accession>A0A9P5YLW0</accession>
<keyword evidence="2" id="KW-1185">Reference proteome</keyword>
<sequence>MPGKPYRIYTDACDFTLAGILQQVQPIRIRELKDTKMYEHLERAYQKGEDILELATKLSKEDSDIPVGDKWGKRCKVLALKEGLIKFQHYLEDGPIMENIPVIPLSIPEDPLRNMFSELGVRFEQKLLSMVEDFAREESIIDPHVLKTTIEWEHKETCILASTYQTLLTHRLLINIGQEEQVKWINAYVNDVHYNKVKKDVEHTDFPQYHFRDNGLIFFQDLEGNTRLCVPKELQPQVMKENHDVISEGAHAGYFKTYN</sequence>
<reference evidence="1" key="1">
    <citation type="submission" date="2020-11" db="EMBL/GenBank/DDBJ databases">
        <authorList>
            <consortium name="DOE Joint Genome Institute"/>
            <person name="Ahrendt S."/>
            <person name="Riley R."/>
            <person name="Andreopoulos W."/>
            <person name="Labutti K."/>
            <person name="Pangilinan J."/>
            <person name="Ruiz-Duenas F.J."/>
            <person name="Barrasa J.M."/>
            <person name="Sanchez-Garcia M."/>
            <person name="Camarero S."/>
            <person name="Miyauchi S."/>
            <person name="Serrano A."/>
            <person name="Linde D."/>
            <person name="Babiker R."/>
            <person name="Drula E."/>
            <person name="Ayuso-Fernandez I."/>
            <person name="Pacheco R."/>
            <person name="Padilla G."/>
            <person name="Ferreira P."/>
            <person name="Barriuso J."/>
            <person name="Kellner H."/>
            <person name="Castanera R."/>
            <person name="Alfaro M."/>
            <person name="Ramirez L."/>
            <person name="Pisabarro A.G."/>
            <person name="Kuo A."/>
            <person name="Tritt A."/>
            <person name="Lipzen A."/>
            <person name="He G."/>
            <person name="Yan M."/>
            <person name="Ng V."/>
            <person name="Cullen D."/>
            <person name="Martin F."/>
            <person name="Rosso M.-N."/>
            <person name="Henrissat B."/>
            <person name="Hibbett D."/>
            <person name="Martinez A.T."/>
            <person name="Grigoriev I.V."/>
        </authorList>
    </citation>
    <scope>NUCLEOTIDE SEQUENCE</scope>
    <source>
        <strain evidence="1">CIRM-BRFM 674</strain>
    </source>
</reference>
<dbReference type="Proteomes" id="UP000807469">
    <property type="component" value="Unassembled WGS sequence"/>
</dbReference>
<protein>
    <recommendedName>
        <fullName evidence="3">Reverse transcriptase/retrotransposon-derived protein RNase H-like domain-containing protein</fullName>
    </recommendedName>
</protein>
<evidence type="ECO:0000313" key="1">
    <source>
        <dbReference type="EMBL" id="KAF9471191.1"/>
    </source>
</evidence>
<proteinExistence type="predicted"/>
<dbReference type="Gene3D" id="1.10.340.70">
    <property type="match status" value="1"/>
</dbReference>
<dbReference type="AlphaFoldDB" id="A0A9P5YLW0"/>
<evidence type="ECO:0000313" key="2">
    <source>
        <dbReference type="Proteomes" id="UP000807469"/>
    </source>
</evidence>
<dbReference type="OrthoDB" id="3245961at2759"/>
<gene>
    <name evidence="1" type="ORF">BDN70DRAFT_901533</name>
</gene>
<dbReference type="EMBL" id="MU155738">
    <property type="protein sequence ID" value="KAF9471191.1"/>
    <property type="molecule type" value="Genomic_DNA"/>
</dbReference>
<name>A0A9P5YLW0_9AGAR</name>
<organism evidence="1 2">
    <name type="scientific">Pholiota conissans</name>
    <dbReference type="NCBI Taxonomy" id="109636"/>
    <lineage>
        <taxon>Eukaryota</taxon>
        <taxon>Fungi</taxon>
        <taxon>Dikarya</taxon>
        <taxon>Basidiomycota</taxon>
        <taxon>Agaricomycotina</taxon>
        <taxon>Agaricomycetes</taxon>
        <taxon>Agaricomycetidae</taxon>
        <taxon>Agaricales</taxon>
        <taxon>Agaricineae</taxon>
        <taxon>Strophariaceae</taxon>
        <taxon>Pholiota</taxon>
    </lineage>
</organism>
<comment type="caution">
    <text evidence="1">The sequence shown here is derived from an EMBL/GenBank/DDBJ whole genome shotgun (WGS) entry which is preliminary data.</text>
</comment>
<evidence type="ECO:0008006" key="3">
    <source>
        <dbReference type="Google" id="ProtNLM"/>
    </source>
</evidence>